<evidence type="ECO:0000313" key="2">
    <source>
        <dbReference type="EMBL" id="REG05524.1"/>
    </source>
</evidence>
<dbReference type="Proteomes" id="UP000256388">
    <property type="component" value="Unassembled WGS sequence"/>
</dbReference>
<dbReference type="RefSeq" id="WP_116226182.1">
    <property type="nucleotide sequence ID" value="NZ_AP018437.1"/>
</dbReference>
<dbReference type="EMBL" id="QUMS01000005">
    <property type="protein sequence ID" value="REG05524.1"/>
    <property type="molecule type" value="Genomic_DNA"/>
</dbReference>
<feature type="domain" description="Putative glutamine amidotransferase" evidence="1">
    <location>
        <begin position="4"/>
        <end position="250"/>
    </location>
</feature>
<comment type="caution">
    <text evidence="2">The sequence shown here is derived from an EMBL/GenBank/DDBJ whole genome shotgun (WGS) entry which is preliminary data.</text>
</comment>
<dbReference type="Pfam" id="PF07090">
    <property type="entry name" value="GATase1_like"/>
    <property type="match status" value="1"/>
</dbReference>
<reference evidence="2 3" key="1">
    <citation type="submission" date="2018-08" db="EMBL/GenBank/DDBJ databases">
        <title>Genomic Encyclopedia of Type Strains, Phase IV (KMG-IV): sequencing the most valuable type-strain genomes for metagenomic binning, comparative biology and taxonomic classification.</title>
        <authorList>
            <person name="Goeker M."/>
        </authorList>
    </citation>
    <scope>NUCLEOTIDE SEQUENCE [LARGE SCALE GENOMIC DNA]</scope>
    <source>
        <strain evidence="2 3">DSM 23923</strain>
    </source>
</reference>
<accession>A0A347ZWV0</accession>
<dbReference type="SUPFAM" id="SSF52317">
    <property type="entry name" value="Class I glutamine amidotransferase-like"/>
    <property type="match status" value="1"/>
</dbReference>
<protein>
    <submittedName>
        <fullName evidence="2">Putative membrane protein</fullName>
    </submittedName>
</protein>
<dbReference type="AlphaFoldDB" id="A0A347ZWV0"/>
<evidence type="ECO:0000259" key="1">
    <source>
        <dbReference type="Pfam" id="PF07090"/>
    </source>
</evidence>
<dbReference type="InterPro" id="IPR029062">
    <property type="entry name" value="Class_I_gatase-like"/>
</dbReference>
<sequence>MGIKVLYVGDTQVNLTTSMKGMDSWSYAYYSDSARYLRNALNASKDIECVHIPGSNATVDMPSTVEEFNQYDAVMVSDLGYNNIVFQPGNLPPFKTPMGPDRVTALYNYVKNGGGFMMIGGWLSFSGLQGKGLYGGTKIEEVMPVTCEPRGADDRVEVTEGFAMKFEQPDHPILKGLSWDVPYMYMGYNKTFLKPGSELVASYNGDPLIATCSSGKGRSIVFTSDVGPHWAGNFLEWPDYATFWQRIAMWCAGKL</sequence>
<dbReference type="InterPro" id="IPR010768">
    <property type="entry name" value="GATase1-like"/>
</dbReference>
<name>A0A347ZWV0_9CHLR</name>
<proteinExistence type="predicted"/>
<evidence type="ECO:0000313" key="3">
    <source>
        <dbReference type="Proteomes" id="UP000256388"/>
    </source>
</evidence>
<keyword evidence="3" id="KW-1185">Reference proteome</keyword>
<organism evidence="2 3">
    <name type="scientific">Pelolinea submarina</name>
    <dbReference type="NCBI Taxonomy" id="913107"/>
    <lineage>
        <taxon>Bacteria</taxon>
        <taxon>Bacillati</taxon>
        <taxon>Chloroflexota</taxon>
        <taxon>Anaerolineae</taxon>
        <taxon>Anaerolineales</taxon>
        <taxon>Anaerolineaceae</taxon>
        <taxon>Pelolinea</taxon>
    </lineage>
</organism>
<gene>
    <name evidence="2" type="ORF">DFR64_2928</name>
</gene>
<dbReference type="PANTHER" id="PTHR37947:SF1">
    <property type="entry name" value="BLL2462 PROTEIN"/>
    <property type="match status" value="1"/>
</dbReference>
<dbReference type="PANTHER" id="PTHR37947">
    <property type="entry name" value="BLL2462 PROTEIN"/>
    <property type="match status" value="1"/>
</dbReference>
<dbReference type="Gene3D" id="3.40.50.880">
    <property type="match status" value="1"/>
</dbReference>
<dbReference type="OrthoDB" id="9781333at2"/>